<gene>
    <name evidence="1" type="ORF">EYC84_009837</name>
</gene>
<evidence type="ECO:0000313" key="1">
    <source>
        <dbReference type="EMBL" id="KAA8566036.1"/>
    </source>
</evidence>
<protein>
    <submittedName>
        <fullName evidence="1">Uncharacterized protein</fullName>
    </submittedName>
</protein>
<proteinExistence type="predicted"/>
<name>A0A5M9JEC3_MONFR</name>
<keyword evidence="2" id="KW-1185">Reference proteome</keyword>
<evidence type="ECO:0000313" key="2">
    <source>
        <dbReference type="Proteomes" id="UP000322873"/>
    </source>
</evidence>
<organism evidence="1 2">
    <name type="scientific">Monilinia fructicola</name>
    <name type="common">Brown rot fungus</name>
    <name type="synonym">Ciboria fructicola</name>
    <dbReference type="NCBI Taxonomy" id="38448"/>
    <lineage>
        <taxon>Eukaryota</taxon>
        <taxon>Fungi</taxon>
        <taxon>Dikarya</taxon>
        <taxon>Ascomycota</taxon>
        <taxon>Pezizomycotina</taxon>
        <taxon>Leotiomycetes</taxon>
        <taxon>Helotiales</taxon>
        <taxon>Sclerotiniaceae</taxon>
        <taxon>Monilinia</taxon>
    </lineage>
</organism>
<dbReference type="Proteomes" id="UP000322873">
    <property type="component" value="Unassembled WGS sequence"/>
</dbReference>
<dbReference type="AlphaFoldDB" id="A0A5M9JEC3"/>
<reference evidence="1 2" key="1">
    <citation type="submission" date="2019-06" db="EMBL/GenBank/DDBJ databases">
        <title>Genome Sequence of the Brown Rot Fungal Pathogen Monilinia fructicola.</title>
        <authorList>
            <person name="De Miccolis Angelini R.M."/>
            <person name="Landi L."/>
            <person name="Abate D."/>
            <person name="Pollastro S."/>
            <person name="Romanazzi G."/>
            <person name="Faretra F."/>
        </authorList>
    </citation>
    <scope>NUCLEOTIDE SEQUENCE [LARGE SCALE GENOMIC DNA]</scope>
    <source>
        <strain evidence="1 2">Mfrc123</strain>
    </source>
</reference>
<dbReference type="EMBL" id="VICG01000013">
    <property type="protein sequence ID" value="KAA8566036.1"/>
    <property type="molecule type" value="Genomic_DNA"/>
</dbReference>
<sequence>MSGAYIKPQYSTDNTIIVTDPTVPYASIISKLFCGPLTKGSEALTASVFGEPGSCHSNRVKQSHIGAIQPPGH</sequence>
<comment type="caution">
    <text evidence="1">The sequence shown here is derived from an EMBL/GenBank/DDBJ whole genome shotgun (WGS) entry which is preliminary data.</text>
</comment>
<accession>A0A5M9JEC3</accession>